<dbReference type="NCBIfam" id="TIGR00150">
    <property type="entry name" value="T6A_YjeE"/>
    <property type="match status" value="1"/>
</dbReference>
<evidence type="ECO:0000256" key="6">
    <source>
        <dbReference type="ARBA" id="ARBA00022723"/>
    </source>
</evidence>
<evidence type="ECO:0000313" key="11">
    <source>
        <dbReference type="EMBL" id="KKR33954.1"/>
    </source>
</evidence>
<keyword evidence="8" id="KW-0067">ATP-binding</keyword>
<evidence type="ECO:0000256" key="4">
    <source>
        <dbReference type="ARBA" id="ARBA00022490"/>
    </source>
</evidence>
<evidence type="ECO:0000256" key="5">
    <source>
        <dbReference type="ARBA" id="ARBA00022694"/>
    </source>
</evidence>
<comment type="subcellular location">
    <subcellularLocation>
        <location evidence="1">Cytoplasm</location>
    </subcellularLocation>
</comment>
<gene>
    <name evidence="11" type="ORF">UT64_C0001G0028</name>
</gene>
<dbReference type="PANTHER" id="PTHR33540">
    <property type="entry name" value="TRNA THREONYLCARBAMOYLADENOSINE BIOSYNTHESIS PROTEIN TSAE"/>
    <property type="match status" value="1"/>
</dbReference>
<sequence length="140" mass="15421">MDYTLSSEKATFDFAKKFASQLKGGEIIGLIGNLGAGKTVFSKGIAAGLKIKANITSPTFVIMKVYPVRHSNIKNICHIDAYRLKSADDLAAIGAKDYFGEPDSITIVEWADLVKKILPKKTIYVKITNKSEKERIINLK</sequence>
<keyword evidence="7" id="KW-0547">Nucleotide-binding</keyword>
<proteinExistence type="inferred from homology"/>
<keyword evidence="6" id="KW-0479">Metal-binding</keyword>
<dbReference type="GO" id="GO:0002949">
    <property type="term" value="P:tRNA threonylcarbamoyladenosine modification"/>
    <property type="evidence" value="ECO:0007669"/>
    <property type="project" value="InterPro"/>
</dbReference>
<dbReference type="AlphaFoldDB" id="A0A0G0Q0S9"/>
<dbReference type="InterPro" id="IPR027417">
    <property type="entry name" value="P-loop_NTPase"/>
</dbReference>
<dbReference type="GO" id="GO:0005524">
    <property type="term" value="F:ATP binding"/>
    <property type="evidence" value="ECO:0007669"/>
    <property type="project" value="UniProtKB-KW"/>
</dbReference>
<evidence type="ECO:0000313" key="12">
    <source>
        <dbReference type="Proteomes" id="UP000034137"/>
    </source>
</evidence>
<dbReference type="Gene3D" id="3.40.50.300">
    <property type="entry name" value="P-loop containing nucleotide triphosphate hydrolases"/>
    <property type="match status" value="1"/>
</dbReference>
<evidence type="ECO:0000256" key="1">
    <source>
        <dbReference type="ARBA" id="ARBA00004496"/>
    </source>
</evidence>
<comment type="caution">
    <text evidence="11">The sequence shown here is derived from an EMBL/GenBank/DDBJ whole genome shotgun (WGS) entry which is preliminary data.</text>
</comment>
<dbReference type="EMBL" id="LBXO01000001">
    <property type="protein sequence ID" value="KKR33954.1"/>
    <property type="molecule type" value="Genomic_DNA"/>
</dbReference>
<dbReference type="GO" id="GO:0005737">
    <property type="term" value="C:cytoplasm"/>
    <property type="evidence" value="ECO:0007669"/>
    <property type="project" value="UniProtKB-SubCell"/>
</dbReference>
<evidence type="ECO:0000256" key="2">
    <source>
        <dbReference type="ARBA" id="ARBA00007599"/>
    </source>
</evidence>
<dbReference type="GO" id="GO:0046872">
    <property type="term" value="F:metal ion binding"/>
    <property type="evidence" value="ECO:0007669"/>
    <property type="project" value="UniProtKB-KW"/>
</dbReference>
<dbReference type="Proteomes" id="UP000034137">
    <property type="component" value="Unassembled WGS sequence"/>
</dbReference>
<dbReference type="InterPro" id="IPR003442">
    <property type="entry name" value="T6A_TsaE"/>
</dbReference>
<evidence type="ECO:0000256" key="8">
    <source>
        <dbReference type="ARBA" id="ARBA00022840"/>
    </source>
</evidence>
<keyword evidence="9" id="KW-0460">Magnesium</keyword>
<name>A0A0G0Q0S9_9BACT</name>
<accession>A0A0G0Q0S9</accession>
<evidence type="ECO:0000256" key="10">
    <source>
        <dbReference type="ARBA" id="ARBA00032441"/>
    </source>
</evidence>
<organism evidence="11 12">
    <name type="scientific">Candidatus Falkowbacteria bacterium GW2011_GWF2_39_8</name>
    <dbReference type="NCBI Taxonomy" id="1618642"/>
    <lineage>
        <taxon>Bacteria</taxon>
        <taxon>Candidatus Falkowiibacteriota</taxon>
    </lineage>
</organism>
<dbReference type="PANTHER" id="PTHR33540:SF2">
    <property type="entry name" value="TRNA THREONYLCARBAMOYLADENOSINE BIOSYNTHESIS PROTEIN TSAE"/>
    <property type="match status" value="1"/>
</dbReference>
<comment type="similarity">
    <text evidence="2">Belongs to the TsaE family.</text>
</comment>
<reference evidence="11 12" key="1">
    <citation type="journal article" date="2015" name="Nature">
        <title>rRNA introns, odd ribosomes, and small enigmatic genomes across a large radiation of phyla.</title>
        <authorList>
            <person name="Brown C.T."/>
            <person name="Hug L.A."/>
            <person name="Thomas B.C."/>
            <person name="Sharon I."/>
            <person name="Castelle C.J."/>
            <person name="Singh A."/>
            <person name="Wilkins M.J."/>
            <person name="Williams K.H."/>
            <person name="Banfield J.F."/>
        </authorList>
    </citation>
    <scope>NUCLEOTIDE SEQUENCE [LARGE SCALE GENOMIC DNA]</scope>
</reference>
<keyword evidence="4" id="KW-0963">Cytoplasm</keyword>
<evidence type="ECO:0000256" key="9">
    <source>
        <dbReference type="ARBA" id="ARBA00022842"/>
    </source>
</evidence>
<dbReference type="SUPFAM" id="SSF52540">
    <property type="entry name" value="P-loop containing nucleoside triphosphate hydrolases"/>
    <property type="match status" value="1"/>
</dbReference>
<evidence type="ECO:0000256" key="7">
    <source>
        <dbReference type="ARBA" id="ARBA00022741"/>
    </source>
</evidence>
<keyword evidence="5" id="KW-0819">tRNA processing</keyword>
<protein>
    <recommendedName>
        <fullName evidence="3">tRNA threonylcarbamoyladenosine biosynthesis protein TsaE</fullName>
    </recommendedName>
    <alternativeName>
        <fullName evidence="10">t(6)A37 threonylcarbamoyladenosine biosynthesis protein TsaE</fullName>
    </alternativeName>
</protein>
<dbReference type="Pfam" id="PF02367">
    <property type="entry name" value="TsaE"/>
    <property type="match status" value="1"/>
</dbReference>
<evidence type="ECO:0000256" key="3">
    <source>
        <dbReference type="ARBA" id="ARBA00019010"/>
    </source>
</evidence>